<feature type="domain" description="Erythromycin biosynthesis protein CIII-like C-terminal" evidence="1">
    <location>
        <begin position="312"/>
        <end position="428"/>
    </location>
</feature>
<dbReference type="InterPro" id="IPR010610">
    <property type="entry name" value="EryCIII-like_C"/>
</dbReference>
<dbReference type="PANTHER" id="PTHR21015:SF22">
    <property type="entry name" value="GLYCOSYLTRANSFERASE"/>
    <property type="match status" value="1"/>
</dbReference>
<accession>A0ABS1KXB8</accession>
<dbReference type="SUPFAM" id="SSF53756">
    <property type="entry name" value="UDP-Glycosyltransferase/glycogen phosphorylase"/>
    <property type="match status" value="1"/>
</dbReference>
<name>A0ABS1KXB8_9BACT</name>
<dbReference type="RefSeq" id="WP_202011700.1">
    <property type="nucleotide sequence ID" value="NZ_JAERRB010000005.1"/>
</dbReference>
<organism evidence="2 3">
    <name type="scientific">Chryseolinea lacunae</name>
    <dbReference type="NCBI Taxonomy" id="2801331"/>
    <lineage>
        <taxon>Bacteria</taxon>
        <taxon>Pseudomonadati</taxon>
        <taxon>Bacteroidota</taxon>
        <taxon>Cytophagia</taxon>
        <taxon>Cytophagales</taxon>
        <taxon>Fulvivirgaceae</taxon>
        <taxon>Chryseolinea</taxon>
    </lineage>
</organism>
<reference evidence="2 3" key="1">
    <citation type="submission" date="2021-01" db="EMBL/GenBank/DDBJ databases">
        <title>Chryseolinea sp. Jin1 Genome sequencing and assembly.</title>
        <authorList>
            <person name="Kim I."/>
        </authorList>
    </citation>
    <scope>NUCLEOTIDE SEQUENCE [LARGE SCALE GENOMIC DNA]</scope>
    <source>
        <strain evidence="2 3">Jin1</strain>
    </source>
</reference>
<comment type="caution">
    <text evidence="2">The sequence shown here is derived from an EMBL/GenBank/DDBJ whole genome shotgun (WGS) entry which is preliminary data.</text>
</comment>
<dbReference type="Pfam" id="PF06722">
    <property type="entry name" value="EryCIII-like_C"/>
    <property type="match status" value="1"/>
</dbReference>
<dbReference type="PANTHER" id="PTHR21015">
    <property type="entry name" value="UDP-N-ACETYLGLUCOSAMINE--N-ACETYLMURAMYL-(PENTAPEPTIDE) PYROPHOSPHORYL-UNDECAPRENOL N-ACETYLGLUCOSAMINE TRANSFERASE 1"/>
    <property type="match status" value="1"/>
</dbReference>
<dbReference type="Proteomes" id="UP000613030">
    <property type="component" value="Unassembled WGS sequence"/>
</dbReference>
<evidence type="ECO:0000313" key="3">
    <source>
        <dbReference type="Proteomes" id="UP000613030"/>
    </source>
</evidence>
<keyword evidence="3" id="KW-1185">Reference proteome</keyword>
<dbReference type="Gene3D" id="3.40.50.2000">
    <property type="entry name" value="Glycogen Phosphorylase B"/>
    <property type="match status" value="2"/>
</dbReference>
<dbReference type="EMBL" id="JAERRB010000005">
    <property type="protein sequence ID" value="MBL0742941.1"/>
    <property type="molecule type" value="Genomic_DNA"/>
</dbReference>
<dbReference type="CDD" id="cd03784">
    <property type="entry name" value="GT1_Gtf-like"/>
    <property type="match status" value="1"/>
</dbReference>
<protein>
    <submittedName>
        <fullName evidence="2">Glycosyltransferase family 1 protein</fullName>
    </submittedName>
</protein>
<sequence>MRILFLPYHGYGHIHPQLAVASMLRTHGHEVFMAGTTFFQGYVTQQGFSYTPLQSVPFGMNFEDWVNQTKKKRWVYFASLKDRITDGLYVHREKELRAVLDAVRPDVIVLDGTQATDFIVLYPLLKQRGIRVAVLHAMLPTHVLPGRPPVNSDVFPSDEEGCEDALWKLEEKQTKKQERQKFKYAGFDDVYILSRRMKKNRVPEKYWSSLRSLLNFSIDCIPQYIIAPRAFDFPDFKNQPYHHYLGFLVGTKMTSSNSREFAEALPRLLERKQREQRKLLYCAFGTLEGDQKKLITLFLNKLIAIVKQTPHLLIVSTKQKNELTSPLPDNVYVFDFVQQTLLLQHTDLFISHGGFNSVSESIQAEVPMLLYPVHDAFDPRGNSTRVVYHGMGLRGDVQEPEAEVLEKISELLGNPLYKQCLRKMNEANEACTAERFIAAFQPVLVD</sequence>
<evidence type="ECO:0000259" key="1">
    <source>
        <dbReference type="Pfam" id="PF06722"/>
    </source>
</evidence>
<dbReference type="InterPro" id="IPR002213">
    <property type="entry name" value="UDP_glucos_trans"/>
</dbReference>
<gene>
    <name evidence="2" type="ORF">JI741_17060</name>
</gene>
<proteinExistence type="predicted"/>
<evidence type="ECO:0000313" key="2">
    <source>
        <dbReference type="EMBL" id="MBL0742941.1"/>
    </source>
</evidence>